<feature type="region of interest" description="Disordered" evidence="1">
    <location>
        <begin position="155"/>
        <end position="175"/>
    </location>
</feature>
<evidence type="ECO:0000256" key="1">
    <source>
        <dbReference type="SAM" id="MobiDB-lite"/>
    </source>
</evidence>
<organism evidence="3 4">
    <name type="scientific">Prorocentrum cordatum</name>
    <dbReference type="NCBI Taxonomy" id="2364126"/>
    <lineage>
        <taxon>Eukaryota</taxon>
        <taxon>Sar</taxon>
        <taxon>Alveolata</taxon>
        <taxon>Dinophyceae</taxon>
        <taxon>Prorocentrales</taxon>
        <taxon>Prorocentraceae</taxon>
        <taxon>Prorocentrum</taxon>
    </lineage>
</organism>
<comment type="caution">
    <text evidence="3">The sequence shown here is derived from an EMBL/GenBank/DDBJ whole genome shotgun (WGS) entry which is preliminary data.</text>
</comment>
<dbReference type="Proteomes" id="UP001189429">
    <property type="component" value="Unassembled WGS sequence"/>
</dbReference>
<gene>
    <name evidence="2" type="ORF">PCOR1329_LOCUS62307</name>
    <name evidence="3" type="ORF">PCOR1329_LOCUS62308</name>
</gene>
<sequence length="225" mass="22936">MFHEGQAALAEQGQGKAVRHESCGPSSAPTRCPTAEFHPFVDDPDADAHEESWGATALPRDGDELELEAALLDAVLPGGGRPQRGSAVPAPRAAPVRRLRSEAFWAQEAAAAARRPTCSPWEVGVRRRRPCLDEEGCLGPAAAATPAAEGAGAAAATTPAAGGDESRGGAAGCPRSWAGAVARELRRAARGPVAPPAPPPGPASAQALGAALRLRGRSYRPAGSR</sequence>
<name>A0ABN9W263_9DINO</name>
<dbReference type="EMBL" id="CAUYUJ010017864">
    <property type="protein sequence ID" value="CAK0878593.1"/>
    <property type="molecule type" value="Genomic_DNA"/>
</dbReference>
<protein>
    <submittedName>
        <fullName evidence="3">Uncharacterized protein</fullName>
    </submittedName>
</protein>
<evidence type="ECO:0000313" key="4">
    <source>
        <dbReference type="Proteomes" id="UP001189429"/>
    </source>
</evidence>
<dbReference type="EMBL" id="CAUYUJ010017864">
    <property type="protein sequence ID" value="CAK0878592.1"/>
    <property type="molecule type" value="Genomic_DNA"/>
</dbReference>
<feature type="region of interest" description="Disordered" evidence="1">
    <location>
        <begin position="187"/>
        <end position="225"/>
    </location>
</feature>
<feature type="region of interest" description="Disordered" evidence="1">
    <location>
        <begin position="1"/>
        <end position="52"/>
    </location>
</feature>
<evidence type="ECO:0000313" key="2">
    <source>
        <dbReference type="EMBL" id="CAK0878592.1"/>
    </source>
</evidence>
<feature type="compositionally biased region" description="Pro residues" evidence="1">
    <location>
        <begin position="193"/>
        <end position="202"/>
    </location>
</feature>
<keyword evidence="4" id="KW-1185">Reference proteome</keyword>
<reference evidence="3" key="1">
    <citation type="submission" date="2023-10" db="EMBL/GenBank/DDBJ databases">
        <authorList>
            <person name="Chen Y."/>
            <person name="Shah S."/>
            <person name="Dougan E. K."/>
            <person name="Thang M."/>
            <person name="Chan C."/>
        </authorList>
    </citation>
    <scope>NUCLEOTIDE SEQUENCE [LARGE SCALE GENOMIC DNA]</scope>
</reference>
<feature type="compositionally biased region" description="Low complexity" evidence="1">
    <location>
        <begin position="203"/>
        <end position="213"/>
    </location>
</feature>
<evidence type="ECO:0000313" key="3">
    <source>
        <dbReference type="EMBL" id="CAK0878593.1"/>
    </source>
</evidence>
<proteinExistence type="predicted"/>
<accession>A0ABN9W263</accession>